<dbReference type="CDD" id="cd18103">
    <property type="entry name" value="SpoU-like_RlmB"/>
    <property type="match status" value="1"/>
</dbReference>
<dbReference type="InterPro" id="IPR029028">
    <property type="entry name" value="Alpha/beta_knot_MTases"/>
</dbReference>
<dbReference type="InterPro" id="IPR029064">
    <property type="entry name" value="Ribosomal_eL30-like_sf"/>
</dbReference>
<dbReference type="GO" id="GO:0005829">
    <property type="term" value="C:cytosol"/>
    <property type="evidence" value="ECO:0007669"/>
    <property type="project" value="TreeGrafter"/>
</dbReference>
<dbReference type="SUPFAM" id="SSF75217">
    <property type="entry name" value="alpha/beta knot"/>
    <property type="match status" value="1"/>
</dbReference>
<dbReference type="EC" id="2.1.1.-" evidence="4"/>
<dbReference type="InterPro" id="IPR029026">
    <property type="entry name" value="tRNA_m1G_MTases_N"/>
</dbReference>
<dbReference type="GO" id="GO:0032259">
    <property type="term" value="P:methylation"/>
    <property type="evidence" value="ECO:0007669"/>
    <property type="project" value="UniProtKB-KW"/>
</dbReference>
<dbReference type="PANTHER" id="PTHR46429:SF2">
    <property type="entry name" value="TRNA_RRNA METHYLTRANSFERASE"/>
    <property type="match status" value="1"/>
</dbReference>
<sequence>MPKRPLLGNHQKCWIRGRHAVAGVLRVGWEPYEVRIAETADPAAADEVTLTCEARDVPVIPSHAANLTKLCGGADHQGFAAKMPPFPYADAAGLFRKPPALTVVLDGVQDPHNLGAILRGAAEFGANAVLLAETGAAGVSAGAVHSGAGAVGAVPIARSADLAETLADLKSRGVRVAAATLAGDAVAPWEADLAAAPDRPLALVIGAEWRGVSRPIAELADARLRLPTGPVGSLNAAVAAGVLLYEIRRRAEV</sequence>
<gene>
    <name evidence="4" type="ORF">CA12_24100</name>
</gene>
<dbReference type="Gene3D" id="3.30.1330.30">
    <property type="match status" value="1"/>
</dbReference>
<dbReference type="Gene3D" id="3.40.1280.10">
    <property type="match status" value="1"/>
</dbReference>
<evidence type="ECO:0000313" key="4">
    <source>
        <dbReference type="EMBL" id="QDT16309.1"/>
    </source>
</evidence>
<keyword evidence="1 4" id="KW-0489">Methyltransferase</keyword>
<dbReference type="RefSeq" id="WP_165700709.1">
    <property type="nucleotide sequence ID" value="NZ_CP036265.1"/>
</dbReference>
<dbReference type="GO" id="GO:0006396">
    <property type="term" value="P:RNA processing"/>
    <property type="evidence" value="ECO:0007669"/>
    <property type="project" value="InterPro"/>
</dbReference>
<keyword evidence="5" id="KW-1185">Reference proteome</keyword>
<evidence type="ECO:0000256" key="2">
    <source>
        <dbReference type="ARBA" id="ARBA00022679"/>
    </source>
</evidence>
<keyword evidence="2 4" id="KW-0808">Transferase</keyword>
<accession>A0A517PAB0</accession>
<name>A0A517PAB0_9PLAN</name>
<dbReference type="EMBL" id="CP036265">
    <property type="protein sequence ID" value="QDT16309.1"/>
    <property type="molecule type" value="Genomic_DNA"/>
</dbReference>
<organism evidence="4 5">
    <name type="scientific">Alienimonas californiensis</name>
    <dbReference type="NCBI Taxonomy" id="2527989"/>
    <lineage>
        <taxon>Bacteria</taxon>
        <taxon>Pseudomonadati</taxon>
        <taxon>Planctomycetota</taxon>
        <taxon>Planctomycetia</taxon>
        <taxon>Planctomycetales</taxon>
        <taxon>Planctomycetaceae</taxon>
        <taxon>Alienimonas</taxon>
    </lineage>
</organism>
<evidence type="ECO:0000313" key="5">
    <source>
        <dbReference type="Proteomes" id="UP000318741"/>
    </source>
</evidence>
<dbReference type="KEGG" id="acaf:CA12_24100"/>
<proteinExistence type="predicted"/>
<dbReference type="Pfam" id="PF08032">
    <property type="entry name" value="SpoU_sub_bind"/>
    <property type="match status" value="1"/>
</dbReference>
<dbReference type="PANTHER" id="PTHR46429">
    <property type="entry name" value="23S RRNA (GUANOSINE-2'-O-)-METHYLTRANSFERASE RLMB"/>
    <property type="match status" value="1"/>
</dbReference>
<dbReference type="SMART" id="SM00967">
    <property type="entry name" value="SpoU_sub_bind"/>
    <property type="match status" value="1"/>
</dbReference>
<dbReference type="GO" id="GO:0008173">
    <property type="term" value="F:RNA methyltransferase activity"/>
    <property type="evidence" value="ECO:0007669"/>
    <property type="project" value="InterPro"/>
</dbReference>
<dbReference type="InterPro" id="IPR004441">
    <property type="entry name" value="rRNA_MeTrfase_TrmH"/>
</dbReference>
<evidence type="ECO:0000259" key="3">
    <source>
        <dbReference type="SMART" id="SM00967"/>
    </source>
</evidence>
<dbReference type="GO" id="GO:0003723">
    <property type="term" value="F:RNA binding"/>
    <property type="evidence" value="ECO:0007669"/>
    <property type="project" value="InterPro"/>
</dbReference>
<evidence type="ECO:0000256" key="1">
    <source>
        <dbReference type="ARBA" id="ARBA00022603"/>
    </source>
</evidence>
<feature type="domain" description="RNA 2-O ribose methyltransferase substrate binding" evidence="3">
    <location>
        <begin position="14"/>
        <end position="89"/>
    </location>
</feature>
<dbReference type="InterPro" id="IPR013123">
    <property type="entry name" value="SpoU_subst-bd"/>
</dbReference>
<dbReference type="Pfam" id="PF00588">
    <property type="entry name" value="SpoU_methylase"/>
    <property type="match status" value="1"/>
</dbReference>
<reference evidence="4 5" key="1">
    <citation type="submission" date="2019-02" db="EMBL/GenBank/DDBJ databases">
        <title>Deep-cultivation of Planctomycetes and their phenomic and genomic characterization uncovers novel biology.</title>
        <authorList>
            <person name="Wiegand S."/>
            <person name="Jogler M."/>
            <person name="Boedeker C."/>
            <person name="Pinto D."/>
            <person name="Vollmers J."/>
            <person name="Rivas-Marin E."/>
            <person name="Kohn T."/>
            <person name="Peeters S.H."/>
            <person name="Heuer A."/>
            <person name="Rast P."/>
            <person name="Oberbeckmann S."/>
            <person name="Bunk B."/>
            <person name="Jeske O."/>
            <person name="Meyerdierks A."/>
            <person name="Storesund J.E."/>
            <person name="Kallscheuer N."/>
            <person name="Luecker S."/>
            <person name="Lage O.M."/>
            <person name="Pohl T."/>
            <person name="Merkel B.J."/>
            <person name="Hornburger P."/>
            <person name="Mueller R.-W."/>
            <person name="Bruemmer F."/>
            <person name="Labrenz M."/>
            <person name="Spormann A.M."/>
            <person name="Op den Camp H."/>
            <person name="Overmann J."/>
            <person name="Amann R."/>
            <person name="Jetten M.S.M."/>
            <person name="Mascher T."/>
            <person name="Medema M.H."/>
            <person name="Devos D.P."/>
            <person name="Kaster A.-K."/>
            <person name="Ovreas L."/>
            <person name="Rohde M."/>
            <person name="Galperin M.Y."/>
            <person name="Jogler C."/>
        </authorList>
    </citation>
    <scope>NUCLEOTIDE SEQUENCE [LARGE SCALE GENOMIC DNA]</scope>
    <source>
        <strain evidence="4 5">CA12</strain>
    </source>
</reference>
<protein>
    <submittedName>
        <fullName evidence="4">TrmH family tRNA/rRNA methyltransferase</fullName>
        <ecNumber evidence="4">2.1.1.-</ecNumber>
    </submittedName>
</protein>
<dbReference type="Proteomes" id="UP000318741">
    <property type="component" value="Chromosome"/>
</dbReference>
<dbReference type="AlphaFoldDB" id="A0A517PAB0"/>
<dbReference type="InterPro" id="IPR001537">
    <property type="entry name" value="SpoU_MeTrfase"/>
</dbReference>
<dbReference type="SUPFAM" id="SSF55315">
    <property type="entry name" value="L30e-like"/>
    <property type="match status" value="1"/>
</dbReference>